<feature type="compositionally biased region" description="Basic and acidic residues" evidence="1">
    <location>
        <begin position="87"/>
        <end position="118"/>
    </location>
</feature>
<name>A0A2A2LXT7_9BILA</name>
<evidence type="ECO:0000256" key="1">
    <source>
        <dbReference type="SAM" id="MobiDB-lite"/>
    </source>
</evidence>
<evidence type="ECO:0000313" key="2">
    <source>
        <dbReference type="EMBL" id="PAV91056.1"/>
    </source>
</evidence>
<feature type="region of interest" description="Disordered" evidence="1">
    <location>
        <begin position="46"/>
        <end position="118"/>
    </location>
</feature>
<feature type="compositionally biased region" description="Basic and acidic residues" evidence="1">
    <location>
        <begin position="65"/>
        <end position="80"/>
    </location>
</feature>
<dbReference type="AlphaFoldDB" id="A0A2A2LXT7"/>
<protein>
    <submittedName>
        <fullName evidence="2">Uncharacterized protein</fullName>
    </submittedName>
</protein>
<organism evidence="2 3">
    <name type="scientific">Diploscapter pachys</name>
    <dbReference type="NCBI Taxonomy" id="2018661"/>
    <lineage>
        <taxon>Eukaryota</taxon>
        <taxon>Metazoa</taxon>
        <taxon>Ecdysozoa</taxon>
        <taxon>Nematoda</taxon>
        <taxon>Chromadorea</taxon>
        <taxon>Rhabditida</taxon>
        <taxon>Rhabditina</taxon>
        <taxon>Rhabditomorpha</taxon>
        <taxon>Rhabditoidea</taxon>
        <taxon>Rhabditidae</taxon>
        <taxon>Diploscapter</taxon>
    </lineage>
</organism>
<comment type="caution">
    <text evidence="2">The sequence shown here is derived from an EMBL/GenBank/DDBJ whole genome shotgun (WGS) entry which is preliminary data.</text>
</comment>
<dbReference type="EMBL" id="LIAE01006337">
    <property type="protein sequence ID" value="PAV91056.1"/>
    <property type="molecule type" value="Genomic_DNA"/>
</dbReference>
<gene>
    <name evidence="2" type="ORF">WR25_01264</name>
</gene>
<accession>A0A2A2LXT7</accession>
<keyword evidence="3" id="KW-1185">Reference proteome</keyword>
<evidence type="ECO:0000313" key="3">
    <source>
        <dbReference type="Proteomes" id="UP000218231"/>
    </source>
</evidence>
<reference evidence="2 3" key="1">
    <citation type="journal article" date="2017" name="Curr. Biol.">
        <title>Genome architecture and evolution of a unichromosomal asexual nematode.</title>
        <authorList>
            <person name="Fradin H."/>
            <person name="Zegar C."/>
            <person name="Gutwein M."/>
            <person name="Lucas J."/>
            <person name="Kovtun M."/>
            <person name="Corcoran D."/>
            <person name="Baugh L.R."/>
            <person name="Kiontke K."/>
            <person name="Gunsalus K."/>
            <person name="Fitch D.H."/>
            <person name="Piano F."/>
        </authorList>
    </citation>
    <scope>NUCLEOTIDE SEQUENCE [LARGE SCALE GENOMIC DNA]</scope>
    <source>
        <strain evidence="2">PF1309</strain>
    </source>
</reference>
<sequence length="118" mass="13368">MRYDRRNEPGNGAGEYTVKLKLCGQEEKLMGWSKIHAALNALIEQAGEGPHTSRRGDNEVAADSTGKRGNREMTKRRCQMEEGPAEEGDKGKSQQVDEMHGQRKSIELEEEVKKRQKR</sequence>
<dbReference type="Proteomes" id="UP000218231">
    <property type="component" value="Unassembled WGS sequence"/>
</dbReference>
<proteinExistence type="predicted"/>